<evidence type="ECO:0000313" key="3">
    <source>
        <dbReference type="Proteomes" id="UP000789342"/>
    </source>
</evidence>
<keyword evidence="3" id="KW-1185">Reference proteome</keyword>
<proteinExistence type="inferred from homology"/>
<name>A0A9N9IRB0_9GLOM</name>
<accession>A0A9N9IRB0</accession>
<dbReference type="AlphaFoldDB" id="A0A9N9IRB0"/>
<dbReference type="OrthoDB" id="5593818at2759"/>
<comment type="similarity">
    <text evidence="1">Belongs to the MIX23 family.</text>
</comment>
<dbReference type="Pfam" id="PF09774">
    <property type="entry name" value="MIX23"/>
    <property type="match status" value="1"/>
</dbReference>
<evidence type="ECO:0000313" key="2">
    <source>
        <dbReference type="EMBL" id="CAG8745461.1"/>
    </source>
</evidence>
<dbReference type="PANTHER" id="PTHR31905:SF2">
    <property type="entry name" value="PROTEIN MIX23"/>
    <property type="match status" value="1"/>
</dbReference>
<reference evidence="2" key="1">
    <citation type="submission" date="2021-06" db="EMBL/GenBank/DDBJ databases">
        <authorList>
            <person name="Kallberg Y."/>
            <person name="Tangrot J."/>
            <person name="Rosling A."/>
        </authorList>
    </citation>
    <scope>NUCLEOTIDE SEQUENCE</scope>
    <source>
        <strain evidence="2">CL551</strain>
    </source>
</reference>
<gene>
    <name evidence="2" type="ORF">AMORRO_LOCUS15003</name>
</gene>
<dbReference type="InterPro" id="IPR019171">
    <property type="entry name" value="MIX23"/>
</dbReference>
<dbReference type="PANTHER" id="PTHR31905">
    <property type="entry name" value="COILED-COIL DOMAIN-CONTAINING PROTEIN 58"/>
    <property type="match status" value="1"/>
</dbReference>
<protein>
    <submittedName>
        <fullName evidence="2">13648_t:CDS:1</fullName>
    </submittedName>
</protein>
<organism evidence="2 3">
    <name type="scientific">Acaulospora morrowiae</name>
    <dbReference type="NCBI Taxonomy" id="94023"/>
    <lineage>
        <taxon>Eukaryota</taxon>
        <taxon>Fungi</taxon>
        <taxon>Fungi incertae sedis</taxon>
        <taxon>Mucoromycota</taxon>
        <taxon>Glomeromycotina</taxon>
        <taxon>Glomeromycetes</taxon>
        <taxon>Diversisporales</taxon>
        <taxon>Acaulosporaceae</taxon>
        <taxon>Acaulospora</taxon>
    </lineage>
</organism>
<dbReference type="EMBL" id="CAJVPV010032712">
    <property type="protein sequence ID" value="CAG8745461.1"/>
    <property type="molecule type" value="Genomic_DNA"/>
</dbReference>
<feature type="non-terminal residue" evidence="2">
    <location>
        <position position="1"/>
    </location>
</feature>
<evidence type="ECO:0000256" key="1">
    <source>
        <dbReference type="ARBA" id="ARBA00024204"/>
    </source>
</evidence>
<dbReference type="GO" id="GO:0005758">
    <property type="term" value="C:mitochondrial intermembrane space"/>
    <property type="evidence" value="ECO:0007669"/>
    <property type="project" value="InterPro"/>
</dbReference>
<comment type="caution">
    <text evidence="2">The sequence shown here is derived from an EMBL/GenBank/DDBJ whole genome shotgun (WGS) entry which is preliminary data.</text>
</comment>
<sequence>MNKVEVNPNLCHNLTYFKASFSKRGQIISHIQLCSYIFIDLMKEYRKIDDNIMLRMNTTNTHSEKACAQFFQQLADAYSQREQILDKGLEEKQKALDDDPYDSDLKNQMFVDESK</sequence>
<dbReference type="Proteomes" id="UP000789342">
    <property type="component" value="Unassembled WGS sequence"/>
</dbReference>